<evidence type="ECO:0008006" key="3">
    <source>
        <dbReference type="Google" id="ProtNLM"/>
    </source>
</evidence>
<dbReference type="RefSeq" id="WP_315648474.1">
    <property type="nucleotide sequence ID" value="NZ_JAVXZY010000001.1"/>
</dbReference>
<sequence>MKTRRSQAGMASLLFMLLSGLALGAMVFGAVYYVRGLQAQSVTVHALTQAQLRAWSGAEALRQYLYQLGATPAAALSGGQSISFNGLSGVSATVSAVTPNETSNCGGGTLVAADIVGSSGGANSLLGVVYCARGSAASSGTLVEAINIKGDLQLGGDLNVSSDSSTRMVVDGRVSGSGSLNGISNLYASGDVSLGGATSIATLFSEGNISLDGSGQYTSVNSMRNVSLSGSVQVATLNANGAVSLQSNTVTELNAIGNVSLGSNAGVSQLKTQGNVSANNSRITGTASVQGDYSESSNGAVNAGRYGGSLSKPSWNNQLNLSRQAGLQVAITPLTATTISTPRIDTYAFKASANYVFERVGNDTRVTVNSVHSIPDGSYYLAGSGANQDWLCRTNSYAAASCLAKICTGFSDHNSCFSYANGTWTVAGQGMAPGVVWFAGDLIAGQGSYTNTFLASGNISTAGNNISTALNYAGAATVCSQTQFPGLYPSNFCNSSGALIENALGNIVFAAGGYVGSSFSGGRIDLSASNHVYGDVLAGDTLTTGGSTVVHGYMVAARGSNIGSSRLSASTSLDLRNLPSSFKPGQLPTPGTPLSATLLWSRYR</sequence>
<organism evidence="1 2">
    <name type="scientific">Roseateles aquae</name>
    <dbReference type="NCBI Taxonomy" id="3077235"/>
    <lineage>
        <taxon>Bacteria</taxon>
        <taxon>Pseudomonadati</taxon>
        <taxon>Pseudomonadota</taxon>
        <taxon>Betaproteobacteria</taxon>
        <taxon>Burkholderiales</taxon>
        <taxon>Sphaerotilaceae</taxon>
        <taxon>Roseateles</taxon>
    </lineage>
</organism>
<gene>
    <name evidence="1" type="ORF">RQP53_02600</name>
</gene>
<protein>
    <recommendedName>
        <fullName evidence="3">Type 4 fimbrial biogenesis protein PilX N-terminal domain-containing protein</fullName>
    </recommendedName>
</protein>
<dbReference type="Proteomes" id="UP001246372">
    <property type="component" value="Unassembled WGS sequence"/>
</dbReference>
<evidence type="ECO:0000313" key="1">
    <source>
        <dbReference type="EMBL" id="MDT8998160.1"/>
    </source>
</evidence>
<keyword evidence="2" id="KW-1185">Reference proteome</keyword>
<reference evidence="1" key="1">
    <citation type="submission" date="2023-09" db="EMBL/GenBank/DDBJ databases">
        <title>Paucibacter sp. APW11 Genome sequencing and assembly.</title>
        <authorList>
            <person name="Kim I."/>
        </authorList>
    </citation>
    <scope>NUCLEOTIDE SEQUENCE</scope>
    <source>
        <strain evidence="1">APW11</strain>
    </source>
</reference>
<evidence type="ECO:0000313" key="2">
    <source>
        <dbReference type="Proteomes" id="UP001246372"/>
    </source>
</evidence>
<dbReference type="EMBL" id="JAVXZY010000001">
    <property type="protein sequence ID" value="MDT8998160.1"/>
    <property type="molecule type" value="Genomic_DNA"/>
</dbReference>
<accession>A0ABU3P7G4</accession>
<comment type="caution">
    <text evidence="1">The sequence shown here is derived from an EMBL/GenBank/DDBJ whole genome shotgun (WGS) entry which is preliminary data.</text>
</comment>
<proteinExistence type="predicted"/>
<name>A0ABU3P7G4_9BURK</name>